<dbReference type="Pfam" id="PF07441">
    <property type="entry name" value="BofA"/>
    <property type="match status" value="1"/>
</dbReference>
<proteinExistence type="predicted"/>
<reference evidence="2 3" key="1">
    <citation type="submission" date="2016-03" db="EMBL/GenBank/DDBJ databases">
        <title>Draft genome sequence of Paenibacillus glacialis DSM 22343.</title>
        <authorList>
            <person name="Shin S.-K."/>
            <person name="Yi H."/>
        </authorList>
    </citation>
    <scope>NUCLEOTIDE SEQUENCE [LARGE SCALE GENOMIC DNA]</scope>
    <source>
        <strain evidence="2 3">DSM 22343</strain>
    </source>
</reference>
<keyword evidence="1" id="KW-0812">Transmembrane</keyword>
<organism evidence="2 3">
    <name type="scientific">Paenibacillus glacialis</name>
    <dbReference type="NCBI Taxonomy" id="494026"/>
    <lineage>
        <taxon>Bacteria</taxon>
        <taxon>Bacillati</taxon>
        <taxon>Bacillota</taxon>
        <taxon>Bacilli</taxon>
        <taxon>Bacillales</taxon>
        <taxon>Paenibacillaceae</taxon>
        <taxon>Paenibacillus</taxon>
    </lineage>
</organism>
<dbReference type="STRING" id="494026.PGLA_08420"/>
<name>A0A168LM24_9BACL</name>
<gene>
    <name evidence="2" type="ORF">PGLA_08420</name>
</gene>
<dbReference type="AlphaFoldDB" id="A0A168LM24"/>
<evidence type="ECO:0000313" key="2">
    <source>
        <dbReference type="EMBL" id="OAB43581.1"/>
    </source>
</evidence>
<keyword evidence="3" id="KW-1185">Reference proteome</keyword>
<dbReference type="Proteomes" id="UP000076967">
    <property type="component" value="Unassembled WGS sequence"/>
</dbReference>
<protein>
    <submittedName>
        <fullName evidence="2">Pro-sigmaK processing inhibitor BofA</fullName>
    </submittedName>
</protein>
<sequence length="89" mass="9656">MKWIVMGVLILSLFALLFIVLKKKLGFGWLTVFGTHMVLATVGIYLVNFSGLITTVYIPLNPVTIGTVTVLGLPGVALLYGLKIYLISS</sequence>
<evidence type="ECO:0000256" key="1">
    <source>
        <dbReference type="SAM" id="Phobius"/>
    </source>
</evidence>
<feature type="transmembrane region" description="Helical" evidence="1">
    <location>
        <begin position="65"/>
        <end position="87"/>
    </location>
</feature>
<dbReference type="OrthoDB" id="2659295at2"/>
<evidence type="ECO:0000313" key="3">
    <source>
        <dbReference type="Proteomes" id="UP000076967"/>
    </source>
</evidence>
<comment type="caution">
    <text evidence="2">The sequence shown here is derived from an EMBL/GenBank/DDBJ whole genome shotgun (WGS) entry which is preliminary data.</text>
</comment>
<keyword evidence="1" id="KW-0472">Membrane</keyword>
<feature type="transmembrane region" description="Helical" evidence="1">
    <location>
        <begin position="38"/>
        <end position="58"/>
    </location>
</feature>
<dbReference type="InterPro" id="IPR010001">
    <property type="entry name" value="BofA"/>
</dbReference>
<accession>A0A168LM24</accession>
<keyword evidence="1" id="KW-1133">Transmembrane helix</keyword>
<dbReference type="EMBL" id="LVJH01000011">
    <property type="protein sequence ID" value="OAB43581.1"/>
    <property type="molecule type" value="Genomic_DNA"/>
</dbReference>
<dbReference type="RefSeq" id="WP_068531542.1">
    <property type="nucleotide sequence ID" value="NZ_LVJH01000011.1"/>
</dbReference>